<dbReference type="AlphaFoldDB" id="A0A510IFV0"/>
<proteinExistence type="predicted"/>
<dbReference type="EMBL" id="AP019800">
    <property type="protein sequence ID" value="BBL92341.1"/>
    <property type="molecule type" value="Genomic_DNA"/>
</dbReference>
<organism evidence="1 2">
    <name type="scientific">Vibrio rotiferianus</name>
    <dbReference type="NCBI Taxonomy" id="190895"/>
    <lineage>
        <taxon>Bacteria</taxon>
        <taxon>Pseudomonadati</taxon>
        <taxon>Pseudomonadota</taxon>
        <taxon>Gammaproteobacteria</taxon>
        <taxon>Vibrionales</taxon>
        <taxon>Vibrionaceae</taxon>
        <taxon>Vibrio</taxon>
    </lineage>
</organism>
<dbReference type="Proteomes" id="UP000315115">
    <property type="component" value="Plasmid pAM7"/>
</dbReference>
<keyword evidence="1" id="KW-0614">Plasmid</keyword>
<reference evidence="2" key="1">
    <citation type="submission" date="2019-07" db="EMBL/GenBank/DDBJ databases">
        <title>Complete Genome Sequences of Vibrion rotiferianus strain AM7.</title>
        <authorList>
            <person name="Miyazaki K."/>
            <person name="Wiseschart A."/>
            <person name="Pootanakit K."/>
            <person name="Ishimori K."/>
            <person name="Kitahara K."/>
        </authorList>
    </citation>
    <scope>NUCLEOTIDE SEQUENCE [LARGE SCALE GENOMIC DNA]</scope>
    <source>
        <strain evidence="2">AM7</strain>
        <plasmid evidence="2">pam7 dna</plasmid>
    </source>
</reference>
<name>A0A510IFV0_9VIBR</name>
<sequence>MLDSMLTMPPHDFWTYFGENYDKTSQDVDKYSVVALEKVGEAIDEMDKDAFSKHNKELLVLRDEMNQGVREVLDAMINLVKKWDASNLHSKSVIYRANVMTVTYFGEDDGLTPIDSERAKRLNELAKDYTVQPFGSHYSGFVALENSKFTTTTETSQSTPDSRKPIAFPFTLKSNQLESPITSNYLGAPEAVVSGKPSYVTNVDEIPSNYKKAGGIFDSAIHQRLCKYYSDKTVAHSILSIPLQDGESHESQHVLNIYRNQEGLLFDGSKVSDFTNIILPYSTALGRLLSSIKLFDGLYEKRINKAVELNIYDPNEA</sequence>
<accession>A0A510IFV0</accession>
<evidence type="ECO:0000313" key="2">
    <source>
        <dbReference type="Proteomes" id="UP000315115"/>
    </source>
</evidence>
<geneLocation type="plasmid" evidence="2">
    <name>pam7 dna</name>
</geneLocation>
<evidence type="ECO:0000313" key="1">
    <source>
        <dbReference type="EMBL" id="BBL92341.1"/>
    </source>
</evidence>
<protein>
    <submittedName>
        <fullName evidence="1">Uncharacterized protein</fullName>
    </submittedName>
</protein>
<gene>
    <name evidence="1" type="ORF">VroAM7_49940</name>
</gene>